<dbReference type="AlphaFoldDB" id="A0A3S3MXK0"/>
<evidence type="ECO:0000313" key="15">
    <source>
        <dbReference type="EMBL" id="RWR91867.1"/>
    </source>
</evidence>
<keyword evidence="10" id="KW-0325">Glycoprotein</keyword>
<feature type="transmembrane region" description="Helical" evidence="11">
    <location>
        <begin position="992"/>
        <end position="1014"/>
    </location>
</feature>
<feature type="chain" id="PRO_5018661758" evidence="12">
    <location>
        <begin position="33"/>
        <end position="1060"/>
    </location>
</feature>
<evidence type="ECO:0000256" key="2">
    <source>
        <dbReference type="ARBA" id="ARBA00009592"/>
    </source>
</evidence>
<accession>A0A3S3MXK0</accession>
<evidence type="ECO:0000256" key="9">
    <source>
        <dbReference type="ARBA" id="ARBA00023136"/>
    </source>
</evidence>
<dbReference type="Gene3D" id="3.80.10.10">
    <property type="entry name" value="Ribonuclease Inhibitor"/>
    <property type="match status" value="5"/>
</dbReference>
<evidence type="ECO:0000256" key="1">
    <source>
        <dbReference type="ARBA" id="ARBA00004251"/>
    </source>
</evidence>
<organism evidence="15 16">
    <name type="scientific">Cinnamomum micranthum f. kanehirae</name>
    <dbReference type="NCBI Taxonomy" id="337451"/>
    <lineage>
        <taxon>Eukaryota</taxon>
        <taxon>Viridiplantae</taxon>
        <taxon>Streptophyta</taxon>
        <taxon>Embryophyta</taxon>
        <taxon>Tracheophyta</taxon>
        <taxon>Spermatophyta</taxon>
        <taxon>Magnoliopsida</taxon>
        <taxon>Magnoliidae</taxon>
        <taxon>Laurales</taxon>
        <taxon>Lauraceae</taxon>
        <taxon>Cinnamomum</taxon>
    </lineage>
</organism>
<evidence type="ECO:0000256" key="11">
    <source>
        <dbReference type="SAM" id="Phobius"/>
    </source>
</evidence>
<dbReference type="SUPFAM" id="SSF52058">
    <property type="entry name" value="L domain-like"/>
    <property type="match status" value="2"/>
</dbReference>
<comment type="subcellular location">
    <subcellularLocation>
        <location evidence="1">Cell membrane</location>
        <topology evidence="1">Single-pass type I membrane protein</topology>
    </subcellularLocation>
</comment>
<dbReference type="PANTHER" id="PTHR48063">
    <property type="entry name" value="LRR RECEPTOR-LIKE KINASE"/>
    <property type="match status" value="1"/>
</dbReference>
<evidence type="ECO:0000256" key="3">
    <source>
        <dbReference type="ARBA" id="ARBA00022475"/>
    </source>
</evidence>
<keyword evidence="15" id="KW-0808">Transferase</keyword>
<reference evidence="15 16" key="1">
    <citation type="journal article" date="2019" name="Nat. Plants">
        <title>Stout camphor tree genome fills gaps in understanding of flowering plant genome evolution.</title>
        <authorList>
            <person name="Chaw S.M."/>
            <person name="Liu Y.C."/>
            <person name="Wu Y.W."/>
            <person name="Wang H.Y."/>
            <person name="Lin C.I."/>
            <person name="Wu C.S."/>
            <person name="Ke H.M."/>
            <person name="Chang L.Y."/>
            <person name="Hsu C.Y."/>
            <person name="Yang H.T."/>
            <person name="Sudianto E."/>
            <person name="Hsu M.H."/>
            <person name="Wu K.P."/>
            <person name="Wang L.N."/>
            <person name="Leebens-Mack J.H."/>
            <person name="Tsai I.J."/>
        </authorList>
    </citation>
    <scope>NUCLEOTIDE SEQUENCE [LARGE SCALE GENOMIC DNA]</scope>
    <source>
        <strain evidence="16">cv. Chaw 1501</strain>
        <tissue evidence="15">Young leaves</tissue>
    </source>
</reference>
<feature type="signal peptide" evidence="12">
    <location>
        <begin position="1"/>
        <end position="32"/>
    </location>
</feature>
<evidence type="ECO:0000256" key="8">
    <source>
        <dbReference type="ARBA" id="ARBA00022989"/>
    </source>
</evidence>
<evidence type="ECO:0000259" key="14">
    <source>
        <dbReference type="Pfam" id="PF23598"/>
    </source>
</evidence>
<dbReference type="SUPFAM" id="SSF52047">
    <property type="entry name" value="RNI-like"/>
    <property type="match status" value="2"/>
</dbReference>
<sequence>MFLSKSIPFLLHFWVGYLILCIGSLKFTSCVGDTTTSSGCLERERQALIHFKQGLKDPSNQLSSWVGDDCCRWAGIHCSNKTGHVLKLILRGPSEIQSSTDNDGYAEFKRSLISGELNPSLLELKYLKHLDLSINSFGGRVIPKFIASFKNLRYLNLSASGFGGRVPHELGNLSTLSYLDLNNDRGIWVNTSDGIFLYGFGVLTYDLHVDRLDWLSRLSSLQYLDMGSVNLSTAVDWQLSINMLPSISNLHLSYCQLPNISTSLPHVNLTSLSTLDLSENWLGPQLPTWVFNSSSLVSLDLRYNDFSYPIPTALGNFCNLQTLKLQENHFNGEINRFKESFKGCIKSNLEDLHLERNGLSGHLPDWLGQFINLKSLSLFGNSLSGPIPPSLGRLSFLRELDLSDNSLSGSIPPSLGRLHSLRGLDLFYNSLSGPIPPSLGRLPSLRALDLSYNSLSGPIPPSLGRLLSLEVLYLSTNSLSGQIPPSLGRLPSLSMLVLDNNKLNGSILEILVQLSNLEYLFLSNNSFKGILIEAHFSNLIKLKEIDISSTSLVFNVSSNWVPPFQLTSFVMNDCKLGPQFPPWLQTQKELSYLSLSNASISDTISNIFLILQSNIQFLDLSSNSISGSIINSNAVKITNLLYLSLSSNHLKGSIPLSICQMRNLTYLSFSNNQLTHEIPQCLGDLEFLSTLILDNNVLSGGIPSSISHLSQLTSLHLSKNKLSGELPPSMKNSTWLKTLDLGENGFSGKIPNWIGERLSFLKFLILRSNKFHGSIPPHLSLLSELQVLDLSQNNLSGTIPESFGNFSAMMVANRTNVIIDNGGRFGGVESIWVFWKGGQYEYSSTVSLVININLSGNDLHGDIPKGITHLFGLQSLNLSRNRLTGTIPEDMNDLQRIESLDLSWNQLSGAIPHGFSYLTFLSHLNLSHNNFSGRIPSSNQLDTLNDSSIYIGNPLLCGPPLLNQCQPNEIFPDSQPLSNGDKDAKDVLEIQLFYISMGPGFAVGFWIVCGILLLNRSWRVAYYNFFDDLGVRLYVAIERKLAKFKKNKGLQGNRGLPSTP</sequence>
<feature type="domain" description="Leucine-rich repeat-containing N-terminal plant-type" evidence="13">
    <location>
        <begin position="42"/>
        <end position="79"/>
    </location>
</feature>
<evidence type="ECO:0000256" key="6">
    <source>
        <dbReference type="ARBA" id="ARBA00022729"/>
    </source>
</evidence>
<keyword evidence="3" id="KW-1003">Cell membrane</keyword>
<evidence type="ECO:0000256" key="7">
    <source>
        <dbReference type="ARBA" id="ARBA00022737"/>
    </source>
</evidence>
<keyword evidence="16" id="KW-1185">Reference proteome</keyword>
<dbReference type="SMART" id="SM00369">
    <property type="entry name" value="LRR_TYP"/>
    <property type="match status" value="11"/>
</dbReference>
<proteinExistence type="inferred from homology"/>
<dbReference type="FunFam" id="3.80.10.10:FF:000111">
    <property type="entry name" value="LRR receptor-like serine/threonine-protein kinase ERECTA"/>
    <property type="match status" value="1"/>
</dbReference>
<comment type="similarity">
    <text evidence="2">Belongs to the RLP family.</text>
</comment>
<evidence type="ECO:0000313" key="16">
    <source>
        <dbReference type="Proteomes" id="UP000283530"/>
    </source>
</evidence>
<dbReference type="SMART" id="SM00365">
    <property type="entry name" value="LRR_SD22"/>
    <property type="match status" value="5"/>
</dbReference>
<dbReference type="Pfam" id="PF08263">
    <property type="entry name" value="LRRNT_2"/>
    <property type="match status" value="1"/>
</dbReference>
<keyword evidence="8 11" id="KW-1133">Transmembrane helix</keyword>
<evidence type="ECO:0000256" key="4">
    <source>
        <dbReference type="ARBA" id="ARBA00022614"/>
    </source>
</evidence>
<keyword evidence="15" id="KW-0418">Kinase</keyword>
<evidence type="ECO:0000256" key="10">
    <source>
        <dbReference type="ARBA" id="ARBA00023180"/>
    </source>
</evidence>
<keyword evidence="9 11" id="KW-0472">Membrane</keyword>
<dbReference type="GO" id="GO:0016301">
    <property type="term" value="F:kinase activity"/>
    <property type="evidence" value="ECO:0007669"/>
    <property type="project" value="UniProtKB-KW"/>
</dbReference>
<dbReference type="Pfam" id="PF13855">
    <property type="entry name" value="LRR_8"/>
    <property type="match status" value="1"/>
</dbReference>
<dbReference type="PANTHER" id="PTHR48063:SF112">
    <property type="entry name" value="RECEPTOR LIKE PROTEIN 30-LIKE"/>
    <property type="match status" value="1"/>
</dbReference>
<dbReference type="Proteomes" id="UP000283530">
    <property type="component" value="Unassembled WGS sequence"/>
</dbReference>
<comment type="caution">
    <text evidence="15">The sequence shown here is derived from an EMBL/GenBank/DDBJ whole genome shotgun (WGS) entry which is preliminary data.</text>
</comment>
<evidence type="ECO:0000259" key="13">
    <source>
        <dbReference type="Pfam" id="PF08263"/>
    </source>
</evidence>
<dbReference type="InterPro" id="IPR001611">
    <property type="entry name" value="Leu-rich_rpt"/>
</dbReference>
<dbReference type="PRINTS" id="PR00019">
    <property type="entry name" value="LEURICHRPT"/>
</dbReference>
<dbReference type="OrthoDB" id="1060944at2759"/>
<dbReference type="InterPro" id="IPR032675">
    <property type="entry name" value="LRR_dom_sf"/>
</dbReference>
<dbReference type="InterPro" id="IPR046956">
    <property type="entry name" value="RLP23-like"/>
</dbReference>
<dbReference type="GO" id="GO:0005886">
    <property type="term" value="C:plasma membrane"/>
    <property type="evidence" value="ECO:0007669"/>
    <property type="project" value="UniProtKB-SubCell"/>
</dbReference>
<name>A0A3S3MXK0_9MAGN</name>
<keyword evidence="5 11" id="KW-0812">Transmembrane</keyword>
<dbReference type="InterPro" id="IPR003591">
    <property type="entry name" value="Leu-rich_rpt_typical-subtyp"/>
</dbReference>
<dbReference type="Pfam" id="PF00560">
    <property type="entry name" value="LRR_1"/>
    <property type="match status" value="9"/>
</dbReference>
<dbReference type="InterPro" id="IPR013210">
    <property type="entry name" value="LRR_N_plant-typ"/>
</dbReference>
<dbReference type="FunFam" id="3.80.10.10:FF:000095">
    <property type="entry name" value="LRR receptor-like serine/threonine-protein kinase GSO1"/>
    <property type="match status" value="2"/>
</dbReference>
<gene>
    <name evidence="15" type="ORF">CKAN_02104400</name>
</gene>
<evidence type="ECO:0000256" key="12">
    <source>
        <dbReference type="SAM" id="SignalP"/>
    </source>
</evidence>
<keyword evidence="15" id="KW-0675">Receptor</keyword>
<dbReference type="Pfam" id="PF23598">
    <property type="entry name" value="LRR_14"/>
    <property type="match status" value="1"/>
</dbReference>
<keyword evidence="4" id="KW-0433">Leucine-rich repeat</keyword>
<keyword evidence="6 12" id="KW-0732">Signal</keyword>
<evidence type="ECO:0000256" key="5">
    <source>
        <dbReference type="ARBA" id="ARBA00022692"/>
    </source>
</evidence>
<dbReference type="FunFam" id="3.80.10.10:FF:000383">
    <property type="entry name" value="Leucine-rich repeat receptor protein kinase EMS1"/>
    <property type="match status" value="1"/>
</dbReference>
<dbReference type="STRING" id="337451.A0A3S3MXK0"/>
<feature type="domain" description="Disease resistance R13L4/SHOC-2-like LRR" evidence="14">
    <location>
        <begin position="373"/>
        <end position="596"/>
    </location>
</feature>
<dbReference type="EMBL" id="QPKB01000009">
    <property type="protein sequence ID" value="RWR91867.1"/>
    <property type="molecule type" value="Genomic_DNA"/>
</dbReference>
<keyword evidence="7" id="KW-0677">Repeat</keyword>
<protein>
    <submittedName>
        <fullName evidence="15">Putative leucine-rich repeat receptor-like protein kinase</fullName>
    </submittedName>
</protein>
<dbReference type="InterPro" id="IPR055414">
    <property type="entry name" value="LRR_R13L4/SHOC2-like"/>
</dbReference>